<proteinExistence type="predicted"/>
<dbReference type="EMBL" id="JAZAVJ010000107">
    <property type="protein sequence ID" value="KAK7414276.1"/>
    <property type="molecule type" value="Genomic_DNA"/>
</dbReference>
<reference evidence="5 6" key="1">
    <citation type="journal article" date="2025" name="Microbiol. Resour. Announc.">
        <title>Draft genome sequences for Neonectria magnoliae and Neonectria punicea, canker pathogens of Liriodendron tulipifera and Acer saccharum in West Virginia.</title>
        <authorList>
            <person name="Petronek H.M."/>
            <person name="Kasson M.T."/>
            <person name="Metheny A.M."/>
            <person name="Stauder C.M."/>
            <person name="Lovett B."/>
            <person name="Lynch S.C."/>
            <person name="Garnas J.R."/>
            <person name="Kasson L.R."/>
            <person name="Stajich J.E."/>
        </authorList>
    </citation>
    <scope>NUCLEOTIDE SEQUENCE [LARGE SCALE GENOMIC DNA]</scope>
    <source>
        <strain evidence="5 6">NRRL 64653</strain>
    </source>
</reference>
<dbReference type="SUPFAM" id="SSF56601">
    <property type="entry name" value="beta-lactamase/transpeptidase-like"/>
    <property type="match status" value="1"/>
</dbReference>
<feature type="domain" description="Beta-lactamase-like ARB-00930-like C-terminal" evidence="4">
    <location>
        <begin position="734"/>
        <end position="887"/>
    </location>
</feature>
<dbReference type="InterPro" id="IPR020471">
    <property type="entry name" value="AKR"/>
</dbReference>
<feature type="domain" description="Beta-lactamase-related" evidence="2">
    <location>
        <begin position="410"/>
        <end position="710"/>
    </location>
</feature>
<evidence type="ECO:0000259" key="2">
    <source>
        <dbReference type="Pfam" id="PF00144"/>
    </source>
</evidence>
<protein>
    <recommendedName>
        <fullName evidence="7">Beta-lactamase-related domain-containing protein</fullName>
    </recommendedName>
</protein>
<dbReference type="SUPFAM" id="SSF51430">
    <property type="entry name" value="NAD(P)-linked oxidoreductase"/>
    <property type="match status" value="1"/>
</dbReference>
<dbReference type="PANTHER" id="PTHR42686">
    <property type="entry name" value="GH17980P-RELATED"/>
    <property type="match status" value="1"/>
</dbReference>
<dbReference type="Pfam" id="PF00144">
    <property type="entry name" value="Beta-lactamase"/>
    <property type="match status" value="1"/>
</dbReference>
<organism evidence="5 6">
    <name type="scientific">Neonectria punicea</name>
    <dbReference type="NCBI Taxonomy" id="979145"/>
    <lineage>
        <taxon>Eukaryota</taxon>
        <taxon>Fungi</taxon>
        <taxon>Dikarya</taxon>
        <taxon>Ascomycota</taxon>
        <taxon>Pezizomycotina</taxon>
        <taxon>Sordariomycetes</taxon>
        <taxon>Hypocreomycetidae</taxon>
        <taxon>Hypocreales</taxon>
        <taxon>Nectriaceae</taxon>
        <taxon>Neonectria</taxon>
    </lineage>
</organism>
<evidence type="ECO:0008006" key="7">
    <source>
        <dbReference type="Google" id="ProtNLM"/>
    </source>
</evidence>
<dbReference type="InterPro" id="IPR044480">
    <property type="entry name" value="Ara2-like"/>
</dbReference>
<comment type="caution">
    <text evidence="5">The sequence shown here is derived from an EMBL/GenBank/DDBJ whole genome shotgun (WGS) entry which is preliminary data.</text>
</comment>
<evidence type="ECO:0000313" key="6">
    <source>
        <dbReference type="Proteomes" id="UP001498476"/>
    </source>
</evidence>
<keyword evidence="1" id="KW-0560">Oxidoreductase</keyword>
<dbReference type="Pfam" id="PF00248">
    <property type="entry name" value="Aldo_ket_red"/>
    <property type="match status" value="1"/>
</dbReference>
<dbReference type="InterPro" id="IPR012338">
    <property type="entry name" value="Beta-lactam/transpept-like"/>
</dbReference>
<accession>A0ABR1GZR4</accession>
<dbReference type="InterPro" id="IPR023210">
    <property type="entry name" value="NADP_OxRdtase_dom"/>
</dbReference>
<dbReference type="Proteomes" id="UP001498476">
    <property type="component" value="Unassembled WGS sequence"/>
</dbReference>
<dbReference type="Gene3D" id="3.40.710.10">
    <property type="entry name" value="DD-peptidase/beta-lactamase superfamily"/>
    <property type="match status" value="1"/>
</dbReference>
<dbReference type="PANTHER" id="PTHR42686:SF1">
    <property type="entry name" value="GH17980P-RELATED"/>
    <property type="match status" value="1"/>
</dbReference>
<feature type="domain" description="NADP-dependent oxidoreductase" evidence="3">
    <location>
        <begin position="15"/>
        <end position="314"/>
    </location>
</feature>
<gene>
    <name evidence="5" type="ORF">QQX98_006873</name>
</gene>
<name>A0ABR1GZR4_9HYPO</name>
<dbReference type="Gene3D" id="3.20.20.100">
    <property type="entry name" value="NADP-dependent oxidoreductase domain"/>
    <property type="match status" value="1"/>
</dbReference>
<dbReference type="InterPro" id="IPR058664">
    <property type="entry name" value="ARB_00930-like_C"/>
</dbReference>
<keyword evidence="6" id="KW-1185">Reference proteome</keyword>
<dbReference type="InterPro" id="IPR001466">
    <property type="entry name" value="Beta-lactam-related"/>
</dbReference>
<evidence type="ECO:0000313" key="5">
    <source>
        <dbReference type="EMBL" id="KAK7414276.1"/>
    </source>
</evidence>
<dbReference type="Pfam" id="PF26335">
    <property type="entry name" value="ARB_00930_C"/>
    <property type="match status" value="1"/>
</dbReference>
<dbReference type="CDD" id="cd19164">
    <property type="entry name" value="AKR_ARA2"/>
    <property type="match status" value="1"/>
</dbReference>
<dbReference type="InterPro" id="IPR036812">
    <property type="entry name" value="NAD(P)_OxRdtase_dom_sf"/>
</dbReference>
<evidence type="ECO:0000259" key="3">
    <source>
        <dbReference type="Pfam" id="PF00248"/>
    </source>
</evidence>
<evidence type="ECO:0000256" key="1">
    <source>
        <dbReference type="ARBA" id="ARBA00023002"/>
    </source>
</evidence>
<evidence type="ECO:0000259" key="4">
    <source>
        <dbReference type="Pfam" id="PF26335"/>
    </source>
</evidence>
<sequence>MPSPSRKPLSEVLPPLILGTATFNTQYHPDPTHMPYTEIVGRALAHNILGFDTSPYYGPSELLLGDALRKLAPPPPREGYFLITKAGRIAGDEFDYTPAYIRYSVCRSLERLSTPYLDLVYTHDVEFVSPQEVLAAVTELRVLRDQGLIRYVGISGYPVETLVSLAEMILRETGEPLDAVLSYSHFCVQNSQLGEQRLLDRFRTAGVECVLNASMLSMGLLTTRGVDNSPMGAWHPAPQQLRDVCSRLADIARDHGEHLEEVSIRWALENWARIGAPFGTKLVPNAGSGGADIRLGVSVMGVSSVAELEETWSLWSSVAGLTGEADQRAAQRAKIARIVSDKMWPSLGPWRGYAWESGASNLTQTLNEAVAGSIEAGWAVENVSFSLAVISADQDEPGVPIWEYHHLASGNTRGTEDLDRDSQYLIGSISKVLSVYVLLKSGIDLDAPVTQFLPPLRNPNSTIPWQDVTPRMLASYLGGISANSGFSEYYYLKDVFLAYGLPPIDDSEYPPCGVTGLNKGCSDQQLLDGMTKSYPVTAPMERPAYSNAAFVVLGMALEQFTGKNYTQLVKEMLSDPLDLQNTFPSPGDDDKAVIPPVDSSWGGDYGKNAPAGGLVSSVSDMSKFSYALMSRSLDLTPTEINAWPKPFSFAGGPFTMSGMPWEILRPFNLTPDHPHPVTIYGKSGGAVAYRSQLSFADDYGIAVLILTAGPMQAAPILTDAMLSTFIPVVDKVSRNQAMKYEGNFTSREETDAPIEASLVQDKDSLVLSSLQRNGTDIVAGLIDIWDVTMGEFLPKIGLTIRVFPTQLSENSTVDGKSVVREVWHLWPDISPSFETDLPGRGLEDQNCVTWTIGDWVHYGREPLDRILTLKENGKIVGLEIPFLRSGVLVPS</sequence>